<dbReference type="InterPro" id="IPR010761">
    <property type="entry name" value="Clc_prot-like"/>
</dbReference>
<evidence type="ECO:0000256" key="2">
    <source>
        <dbReference type="SAM" id="Phobius"/>
    </source>
</evidence>
<keyword evidence="2" id="KW-0472">Membrane</keyword>
<sequence>MNTRDTSSGKCSVKAVWLALYFIFQVLGFTFSLLALISPSWQFVYLEEGRTEHHHGLWLDCKRDYSNEYGRPREYYEKLFRLDHMQGPFDQFSLPPLQCVYKFDYWIDEEDLYEHGYDENRLQDDAYQHLFLGWKIAALTALTFSLVCAFISLVIGICAFCHRLLVCVSTVLSTIAVITALIGNVVFFMYARYQDNNIIKQEDDIYEQYFGWSFYTSLVGNACLFLAAVIGCVATSVAMSLGKAKLVKIELEDNDSHQLISAGSSDQPFKRSFSAVYKIDSVALRKWEREYMKSVRRSKFNRANSLPNIKKGQTKPIQSPAFMHSSSDISKAFTDPARFTTGPMQPQPAVSTTEFHHTHDQYTRILPHGGSAFPASTNEPVYPPPVLPKTDDVVYEYVDHNTISLNSSIKLDTLGQRNSNGNSPIKEDSTTLNVYDRVMNSKPPSLENQSVHINEDDEYLRPKVSTVATTIPVELHKEADGSQAIQNATTSFGASPGHRRMPSTDFSRRGGSTQIGGGPLITPVKSFTPTLKALPPEVPVKPAFLKKPLSKSTEIPSQSATSFHEKENDEQIMINTFDEARRHSNNRSLTSLSQNGAEQPINIFDYSETNTLSSSPASSADNYGMNRGVSSKLLHTVLRNEAANAVSTKGVKETTFDWPSTPSPRNTSIVSSKSGSSLRSFPYAPSEMDRSIGASTMILPHSPTQRIYEFDSDDDRPHNPVKSRKPDSETFV</sequence>
<dbReference type="Gene3D" id="1.20.140.150">
    <property type="match status" value="1"/>
</dbReference>
<dbReference type="WBParaSite" id="Pan_g7121.t1">
    <property type="protein sequence ID" value="Pan_g7121.t1"/>
    <property type="gene ID" value="Pan_g7121"/>
</dbReference>
<feature type="transmembrane region" description="Helical" evidence="2">
    <location>
        <begin position="15"/>
        <end position="37"/>
    </location>
</feature>
<reference evidence="4" key="2">
    <citation type="submission" date="2020-10" db="UniProtKB">
        <authorList>
            <consortium name="WormBaseParasite"/>
        </authorList>
    </citation>
    <scope>IDENTIFICATION</scope>
</reference>
<feature type="region of interest" description="Disordered" evidence="1">
    <location>
        <begin position="653"/>
        <end position="732"/>
    </location>
</feature>
<evidence type="ECO:0000313" key="4">
    <source>
        <dbReference type="WBParaSite" id="Pan_g7121.t1"/>
    </source>
</evidence>
<proteinExistence type="predicted"/>
<feature type="transmembrane region" description="Helical" evidence="2">
    <location>
        <begin position="212"/>
        <end position="239"/>
    </location>
</feature>
<protein>
    <submittedName>
        <fullName evidence="4">Protein ECM7</fullName>
    </submittedName>
</protein>
<feature type="transmembrane region" description="Helical" evidence="2">
    <location>
        <begin position="171"/>
        <end position="191"/>
    </location>
</feature>
<dbReference type="AlphaFoldDB" id="A0A7E5A0Y6"/>
<reference evidence="3" key="1">
    <citation type="journal article" date="2013" name="Genetics">
        <title>The draft genome and transcriptome of Panagrellus redivivus are shaped by the harsh demands of a free-living lifestyle.</title>
        <authorList>
            <person name="Srinivasan J."/>
            <person name="Dillman A.R."/>
            <person name="Macchietto M.G."/>
            <person name="Heikkinen L."/>
            <person name="Lakso M."/>
            <person name="Fracchia K.M."/>
            <person name="Antoshechkin I."/>
            <person name="Mortazavi A."/>
            <person name="Wong G."/>
            <person name="Sternberg P.W."/>
        </authorList>
    </citation>
    <scope>NUCLEOTIDE SEQUENCE [LARGE SCALE GENOMIC DNA]</scope>
    <source>
        <strain evidence="3">MT8872</strain>
    </source>
</reference>
<feature type="compositionally biased region" description="Polar residues" evidence="1">
    <location>
        <begin position="657"/>
        <end position="679"/>
    </location>
</feature>
<evidence type="ECO:0000313" key="3">
    <source>
        <dbReference type="Proteomes" id="UP000492821"/>
    </source>
</evidence>
<keyword evidence="2" id="KW-1133">Transmembrane helix</keyword>
<dbReference type="PANTHER" id="PTHR35574:SF2">
    <property type="entry name" value="CLAUDIN-LIKE IN CAENORHABDITIS"/>
    <property type="match status" value="1"/>
</dbReference>
<name>A0A7E5A0Y6_PANRE</name>
<feature type="transmembrane region" description="Helical" evidence="2">
    <location>
        <begin position="136"/>
        <end position="165"/>
    </location>
</feature>
<dbReference type="Pfam" id="PF07062">
    <property type="entry name" value="Clc-like"/>
    <property type="match status" value="1"/>
</dbReference>
<dbReference type="GO" id="GO:0016020">
    <property type="term" value="C:membrane"/>
    <property type="evidence" value="ECO:0007669"/>
    <property type="project" value="InterPro"/>
</dbReference>
<evidence type="ECO:0000256" key="1">
    <source>
        <dbReference type="SAM" id="MobiDB-lite"/>
    </source>
</evidence>
<accession>A0A7E5A0Y6</accession>
<dbReference type="Proteomes" id="UP000492821">
    <property type="component" value="Unassembled WGS sequence"/>
</dbReference>
<keyword evidence="3" id="KW-1185">Reference proteome</keyword>
<organism evidence="3 4">
    <name type="scientific">Panagrellus redivivus</name>
    <name type="common">Microworm</name>
    <dbReference type="NCBI Taxonomy" id="6233"/>
    <lineage>
        <taxon>Eukaryota</taxon>
        <taxon>Metazoa</taxon>
        <taxon>Ecdysozoa</taxon>
        <taxon>Nematoda</taxon>
        <taxon>Chromadorea</taxon>
        <taxon>Rhabditida</taxon>
        <taxon>Tylenchina</taxon>
        <taxon>Panagrolaimomorpha</taxon>
        <taxon>Panagrolaimoidea</taxon>
        <taxon>Panagrolaimidae</taxon>
        <taxon>Panagrellus</taxon>
    </lineage>
</organism>
<dbReference type="PANTHER" id="PTHR35574">
    <property type="entry name" value="PUTATIVE-RELATED"/>
    <property type="match status" value="1"/>
</dbReference>
<feature type="region of interest" description="Disordered" evidence="1">
    <location>
        <begin position="489"/>
        <end position="520"/>
    </location>
</feature>
<keyword evidence="2" id="KW-0812">Transmembrane</keyword>